<evidence type="ECO:0000256" key="2">
    <source>
        <dbReference type="ARBA" id="ARBA00022737"/>
    </source>
</evidence>
<evidence type="ECO:0000256" key="1">
    <source>
        <dbReference type="ARBA" id="ARBA00022614"/>
    </source>
</evidence>
<dbReference type="Gene3D" id="3.80.10.10">
    <property type="entry name" value="Ribonuclease Inhibitor"/>
    <property type="match status" value="1"/>
</dbReference>
<proteinExistence type="predicted"/>
<dbReference type="InterPro" id="IPR032675">
    <property type="entry name" value="LRR_dom_sf"/>
</dbReference>
<dbReference type="OrthoDB" id="120976at2759"/>
<accession>A0A8S4N4Z7</accession>
<reference evidence="4" key="1">
    <citation type="submission" date="2022-03" db="EMBL/GenBank/DDBJ databases">
        <authorList>
            <person name="Martin C."/>
        </authorList>
    </citation>
    <scope>NUCLEOTIDE SEQUENCE</scope>
</reference>
<evidence type="ECO:0000256" key="3">
    <source>
        <dbReference type="SAM" id="MobiDB-lite"/>
    </source>
</evidence>
<evidence type="ECO:0008006" key="6">
    <source>
        <dbReference type="Google" id="ProtNLM"/>
    </source>
</evidence>
<keyword evidence="1" id="KW-0433">Leucine-rich repeat</keyword>
<dbReference type="PANTHER" id="PTHR31994">
    <property type="entry name" value="LEUCINE-RICH REPEAT-CONTAINING PROTEIN 42"/>
    <property type="match status" value="1"/>
</dbReference>
<dbReference type="EMBL" id="CAIIXF020000001">
    <property type="protein sequence ID" value="CAH1775628.1"/>
    <property type="molecule type" value="Genomic_DNA"/>
</dbReference>
<evidence type="ECO:0000313" key="4">
    <source>
        <dbReference type="EMBL" id="CAH1775628.1"/>
    </source>
</evidence>
<gene>
    <name evidence="4" type="ORF">OFUS_LOCUS2911</name>
</gene>
<evidence type="ECO:0000313" key="5">
    <source>
        <dbReference type="Proteomes" id="UP000749559"/>
    </source>
</evidence>
<keyword evidence="5" id="KW-1185">Reference proteome</keyword>
<dbReference type="InterPro" id="IPR039631">
    <property type="entry name" value="LRRC42"/>
</dbReference>
<protein>
    <recommendedName>
        <fullName evidence="6">Leucine-rich repeat-containing protein 42</fullName>
    </recommendedName>
</protein>
<dbReference type="SUPFAM" id="SSF52047">
    <property type="entry name" value="RNI-like"/>
    <property type="match status" value="1"/>
</dbReference>
<dbReference type="AlphaFoldDB" id="A0A8S4N4Z7"/>
<dbReference type="Proteomes" id="UP000749559">
    <property type="component" value="Unassembled WGS sequence"/>
</dbReference>
<name>A0A8S4N4Z7_OWEFU</name>
<keyword evidence="2" id="KW-0677">Repeat</keyword>
<organism evidence="4 5">
    <name type="scientific">Owenia fusiformis</name>
    <name type="common">Polychaete worm</name>
    <dbReference type="NCBI Taxonomy" id="6347"/>
    <lineage>
        <taxon>Eukaryota</taxon>
        <taxon>Metazoa</taxon>
        <taxon>Spiralia</taxon>
        <taxon>Lophotrochozoa</taxon>
        <taxon>Annelida</taxon>
        <taxon>Polychaeta</taxon>
        <taxon>Sedentaria</taxon>
        <taxon>Canalipalpata</taxon>
        <taxon>Sabellida</taxon>
        <taxon>Oweniida</taxon>
        <taxon>Oweniidae</taxon>
        <taxon>Owenia</taxon>
    </lineage>
</organism>
<dbReference type="PANTHER" id="PTHR31994:SF3">
    <property type="entry name" value="LEUCINE-RICH REPEAT-CONTAINING PROTEIN 42"/>
    <property type="match status" value="1"/>
</dbReference>
<feature type="region of interest" description="Disordered" evidence="3">
    <location>
        <begin position="445"/>
        <end position="466"/>
    </location>
</feature>
<sequence length="488" mass="56254">MAFEDFPRGIFEQLSEPGPIHILEHGRLRSTPGYEQRSPKRKKQCVIDLSWQRGLVPNKEDSKELTDPDKKETKSVQNVPLLKKLCVYFVAHHIHLVESLIDFPDIIGKEIFETLCDIGSFKERALRSENTITLFSEAYQNELLSSLCLRKSNLFLEKMPNIVPLFPYIEELDIGWCKLRDDSEILQHIGQLMHLRKLSLQGNLLSSRGIQKLTAPYRMFETGWRQLAYLDVSCNRRISGDVEKYLKWLNLESLNLSGTLINVKSIKELEISLNMTHIDFEEFHHYDIINSGWAASVIGQWIKDCLTEDRAAKEPVRKSGLTNFYAKRKPPVADDTIELSADSAFPRIHLMRLDMDRNIHNKQHYEARKTSQSDHKTLSLDDIVENVTKEHKPGEAEIDLNSDEENLILKPRCNSSHRASQAGCAQTKSPCHTDPVQPTLKELHLERQSRHQNKNTQKYSERNTRTKQDQVVAAGFDIEDWDVLSGYL</sequence>
<comment type="caution">
    <text evidence="4">The sequence shown here is derived from an EMBL/GenBank/DDBJ whole genome shotgun (WGS) entry which is preliminary data.</text>
</comment>